<dbReference type="PANTHER" id="PTHR13754">
    <property type="entry name" value="METALLO-BETA-LACTAMASE SUPERFAMILY PROTEIN"/>
    <property type="match status" value="1"/>
</dbReference>
<name>A0A424YI14_9FIRM</name>
<protein>
    <submittedName>
        <fullName evidence="2">MBL fold metallo-hydrolase</fullName>
    </submittedName>
</protein>
<dbReference type="SUPFAM" id="SSF56281">
    <property type="entry name" value="Metallo-hydrolase/oxidoreductase"/>
    <property type="match status" value="1"/>
</dbReference>
<dbReference type="InterPro" id="IPR036866">
    <property type="entry name" value="RibonucZ/Hydroxyglut_hydro"/>
</dbReference>
<organism evidence="2 3">
    <name type="scientific">Candidatus Syntrophonatronum acetioxidans</name>
    <dbReference type="NCBI Taxonomy" id="1795816"/>
    <lineage>
        <taxon>Bacteria</taxon>
        <taxon>Bacillati</taxon>
        <taxon>Bacillota</taxon>
        <taxon>Clostridia</taxon>
        <taxon>Eubacteriales</taxon>
        <taxon>Syntrophomonadaceae</taxon>
        <taxon>Candidatus Syntrophonatronum</taxon>
    </lineage>
</organism>
<reference evidence="2 3" key="1">
    <citation type="submission" date="2018-08" db="EMBL/GenBank/DDBJ databases">
        <title>The metabolism and importance of syntrophic acetate oxidation coupled to methane or sulfide production in haloalkaline environments.</title>
        <authorList>
            <person name="Timmers P.H.A."/>
            <person name="Vavourakis C.D."/>
            <person name="Sorokin D.Y."/>
            <person name="Sinninghe Damste J.S."/>
            <person name="Muyzer G."/>
            <person name="Stams A.J.M."/>
            <person name="Plugge C.M."/>
        </authorList>
    </citation>
    <scope>NUCLEOTIDE SEQUENCE [LARGE SCALE GENOMIC DNA]</scope>
    <source>
        <strain evidence="2">MSAO_Bac1</strain>
    </source>
</reference>
<dbReference type="CDD" id="cd07713">
    <property type="entry name" value="DHPS-like_MBL-fold"/>
    <property type="match status" value="1"/>
</dbReference>
<dbReference type="InterPro" id="IPR041712">
    <property type="entry name" value="DHPS-like_MBL-fold"/>
</dbReference>
<dbReference type="GO" id="GO:0016740">
    <property type="term" value="F:transferase activity"/>
    <property type="evidence" value="ECO:0007669"/>
    <property type="project" value="TreeGrafter"/>
</dbReference>
<comment type="caution">
    <text evidence="2">The sequence shown here is derived from an EMBL/GenBank/DDBJ whole genome shotgun (WGS) entry which is preliminary data.</text>
</comment>
<dbReference type="InterPro" id="IPR001279">
    <property type="entry name" value="Metallo-B-lactamas"/>
</dbReference>
<dbReference type="Pfam" id="PF00753">
    <property type="entry name" value="Lactamase_B"/>
    <property type="match status" value="1"/>
</dbReference>
<dbReference type="EMBL" id="QZAA01000047">
    <property type="protein sequence ID" value="RQD77897.1"/>
    <property type="molecule type" value="Genomic_DNA"/>
</dbReference>
<evidence type="ECO:0000259" key="1">
    <source>
        <dbReference type="Pfam" id="PF00753"/>
    </source>
</evidence>
<dbReference type="GO" id="GO:0016787">
    <property type="term" value="F:hydrolase activity"/>
    <property type="evidence" value="ECO:0007669"/>
    <property type="project" value="UniProtKB-KW"/>
</dbReference>
<dbReference type="Gene3D" id="3.60.15.10">
    <property type="entry name" value="Ribonuclease Z/Hydroxyacylglutathione hydrolase-like"/>
    <property type="match status" value="1"/>
</dbReference>
<gene>
    <name evidence="2" type="ORF">D5R97_01290</name>
</gene>
<evidence type="ECO:0000313" key="2">
    <source>
        <dbReference type="EMBL" id="RQD77897.1"/>
    </source>
</evidence>
<keyword evidence="2" id="KW-0378">Hydrolase</keyword>
<proteinExistence type="predicted"/>
<accession>A0A424YI14</accession>
<evidence type="ECO:0000313" key="3">
    <source>
        <dbReference type="Proteomes" id="UP000285138"/>
    </source>
</evidence>
<dbReference type="PANTHER" id="PTHR13754:SF13">
    <property type="entry name" value="METALLO-BETA-LACTAMASE SUPERFAMILY PROTEIN (AFU_ORTHOLOGUE AFUA_3G07630)"/>
    <property type="match status" value="1"/>
</dbReference>
<feature type="domain" description="Metallo-beta-lactamase" evidence="1">
    <location>
        <begin position="32"/>
        <end position="140"/>
    </location>
</feature>
<sequence length="275" mass="30880">MNNLTVNFLVENLVKTPGYLGEHGLSLHLNFEGKSYIFDTGQGKCLMPNLKNMGMSLEKLSGVILSHGHYDHTGGMKSLLKEIPSLPVMAHPEVLEKKYKKGKEGYEYIGIEGNTKEFTGRIKWVFNREPVEIDKNIFLTGEIPPGKEESERGFYIKDKENYHPDTFREEQALFIKTRAGVVAITGCAHKGVINTLDYIHHLAGEVPAALLGGTHLINAGEEVLENLVNGIMERDIKYLGVCHCTGLESFCYLKRKLPGRVFYQETGSFFDLSRL</sequence>
<dbReference type="InterPro" id="IPR052926">
    <property type="entry name" value="Metallo-beta-lactamase_dom"/>
</dbReference>
<dbReference type="AlphaFoldDB" id="A0A424YI14"/>
<dbReference type="Proteomes" id="UP000285138">
    <property type="component" value="Unassembled WGS sequence"/>
</dbReference>